<feature type="domain" description="F-box" evidence="1">
    <location>
        <begin position="1"/>
        <end position="45"/>
    </location>
</feature>
<reference evidence="2 3" key="1">
    <citation type="submission" date="2016-11" db="EMBL/GenBank/DDBJ databases">
        <title>The macronuclear genome of Stentor coeruleus: a giant cell with tiny introns.</title>
        <authorList>
            <person name="Slabodnick M."/>
            <person name="Ruby J.G."/>
            <person name="Reiff S.B."/>
            <person name="Swart E.C."/>
            <person name="Gosai S."/>
            <person name="Prabakaran S."/>
            <person name="Witkowska E."/>
            <person name="Larue G.E."/>
            <person name="Fisher S."/>
            <person name="Freeman R.M."/>
            <person name="Gunawardena J."/>
            <person name="Chu W."/>
            <person name="Stover N.A."/>
            <person name="Gregory B.D."/>
            <person name="Nowacki M."/>
            <person name="Derisi J."/>
            <person name="Roy S.W."/>
            <person name="Marshall W.F."/>
            <person name="Sood P."/>
        </authorList>
    </citation>
    <scope>NUCLEOTIDE SEQUENCE [LARGE SCALE GENOMIC DNA]</scope>
    <source>
        <strain evidence="2">WM001</strain>
    </source>
</reference>
<dbReference type="OrthoDB" id="322025at2759"/>
<dbReference type="PROSITE" id="PS50181">
    <property type="entry name" value="FBOX"/>
    <property type="match status" value="1"/>
</dbReference>
<protein>
    <recommendedName>
        <fullName evidence="1">F-box domain-containing protein</fullName>
    </recommendedName>
</protein>
<comment type="caution">
    <text evidence="2">The sequence shown here is derived from an EMBL/GenBank/DDBJ whole genome shotgun (WGS) entry which is preliminary data.</text>
</comment>
<dbReference type="EMBL" id="MPUH01000183">
    <property type="protein sequence ID" value="OMJ87205.1"/>
    <property type="molecule type" value="Genomic_DNA"/>
</dbReference>
<dbReference type="SUPFAM" id="SSF81383">
    <property type="entry name" value="F-box domain"/>
    <property type="match status" value="1"/>
</dbReference>
<evidence type="ECO:0000259" key="1">
    <source>
        <dbReference type="PROSITE" id="PS50181"/>
    </source>
</evidence>
<evidence type="ECO:0000313" key="3">
    <source>
        <dbReference type="Proteomes" id="UP000187209"/>
    </source>
</evidence>
<dbReference type="AlphaFoldDB" id="A0A1R2CE07"/>
<dbReference type="InterPro" id="IPR001810">
    <property type="entry name" value="F-box_dom"/>
</dbReference>
<dbReference type="InterPro" id="IPR036047">
    <property type="entry name" value="F-box-like_dom_sf"/>
</dbReference>
<dbReference type="Proteomes" id="UP000187209">
    <property type="component" value="Unassembled WGS sequence"/>
</dbReference>
<evidence type="ECO:0000313" key="2">
    <source>
        <dbReference type="EMBL" id="OMJ87205.1"/>
    </source>
</evidence>
<accession>A0A1R2CE07</accession>
<gene>
    <name evidence="2" type="ORF">SteCoe_11130</name>
</gene>
<name>A0A1R2CE07_9CILI</name>
<proteinExistence type="predicted"/>
<sequence length="387" mass="45376">MYELPEVLIELVFEFIPPKEVFTNICRLNKYFYDICESKHFLNKLLVSFINTSLPISLSTTRCKKNFMKIFSKDHSRLLKFMGFATNGGVDDDLACYWVGNLFKEDSSSYCSRTNENIDTAAVLQSSQDKEFNHSQKKARAIAAKIIRENPLLSKIAGAKVAKEKNLLPMEERLFIDAWDENRMLIDISSMNYSEKVKQKVYNVLKKSQLKLSSLHKSNDKNYVEKELDHEKIKIFNRTAIIRKIVVSREGDYSCPLKTFVIFVSDYYEEIGTKGFQTFSSLYNYEDLLESKETDERFSISKHVVQPEYEYCLFRKSSYNFRPILWGKFLRSSISLLQIDLDDYCSGKYMYAKLINCENRMSEMHDHHEMTNIDCTYVCAYGFEFKF</sequence>
<keyword evidence="3" id="KW-1185">Reference proteome</keyword>
<organism evidence="2 3">
    <name type="scientific">Stentor coeruleus</name>
    <dbReference type="NCBI Taxonomy" id="5963"/>
    <lineage>
        <taxon>Eukaryota</taxon>
        <taxon>Sar</taxon>
        <taxon>Alveolata</taxon>
        <taxon>Ciliophora</taxon>
        <taxon>Postciliodesmatophora</taxon>
        <taxon>Heterotrichea</taxon>
        <taxon>Heterotrichida</taxon>
        <taxon>Stentoridae</taxon>
        <taxon>Stentor</taxon>
    </lineage>
</organism>